<dbReference type="GO" id="GO:0046872">
    <property type="term" value="F:metal ion binding"/>
    <property type="evidence" value="ECO:0007669"/>
    <property type="project" value="UniProtKB-KW"/>
</dbReference>
<comment type="cofactor">
    <cofactor evidence="1">
        <name>Mg(2+)</name>
        <dbReference type="ChEBI" id="CHEBI:18420"/>
    </cofactor>
</comment>
<dbReference type="OrthoDB" id="148966at2"/>
<comment type="similarity">
    <text evidence="2">Belongs to the HAD-like hydrolase superfamily.</text>
</comment>
<evidence type="ECO:0000313" key="7">
    <source>
        <dbReference type="Proteomes" id="UP000008207"/>
    </source>
</evidence>
<dbReference type="SUPFAM" id="SSF56784">
    <property type="entry name" value="HAD-like"/>
    <property type="match status" value="1"/>
</dbReference>
<keyword evidence="6" id="KW-0378">Hydrolase</keyword>
<dbReference type="HOGENOM" id="CLU_043473_4_0_5"/>
<gene>
    <name evidence="6" type="ordered locus">Mnod_8074</name>
</gene>
<evidence type="ECO:0000256" key="5">
    <source>
        <dbReference type="ARBA" id="ARBA00039666"/>
    </source>
</evidence>
<dbReference type="Pfam" id="PF13242">
    <property type="entry name" value="Hydrolase_like"/>
    <property type="match status" value="1"/>
</dbReference>
<dbReference type="InterPro" id="IPR023214">
    <property type="entry name" value="HAD_sf"/>
</dbReference>
<evidence type="ECO:0000256" key="3">
    <source>
        <dbReference type="ARBA" id="ARBA00022723"/>
    </source>
</evidence>
<dbReference type="Pfam" id="PF13344">
    <property type="entry name" value="Hydrolase_6"/>
    <property type="match status" value="1"/>
</dbReference>
<geneLocation type="plasmid" evidence="6 7">
    <name>pMNOD02</name>
</geneLocation>
<evidence type="ECO:0000256" key="1">
    <source>
        <dbReference type="ARBA" id="ARBA00001946"/>
    </source>
</evidence>
<dbReference type="Proteomes" id="UP000008207">
    <property type="component" value="Plasmid pMNOD02"/>
</dbReference>
<proteinExistence type="inferred from homology"/>
<dbReference type="KEGG" id="mno:Mnod_8074"/>
<dbReference type="NCBIfam" id="TIGR01460">
    <property type="entry name" value="HAD-SF-IIA"/>
    <property type="match status" value="1"/>
</dbReference>
<dbReference type="PANTHER" id="PTHR19288:SF46">
    <property type="entry name" value="HALOACID DEHALOGENASE-LIKE HYDROLASE DOMAIN-CONTAINING PROTEIN 2"/>
    <property type="match status" value="1"/>
</dbReference>
<dbReference type="NCBIfam" id="TIGR01458">
    <property type="entry name" value="HAD-SF-IIA-hyp3"/>
    <property type="match status" value="1"/>
</dbReference>
<accession>B8IX22</accession>
<dbReference type="InterPro" id="IPR036412">
    <property type="entry name" value="HAD-like_sf"/>
</dbReference>
<dbReference type="Gene3D" id="3.40.50.1000">
    <property type="entry name" value="HAD superfamily/HAD-like"/>
    <property type="match status" value="2"/>
</dbReference>
<sequence>MVKITGVLLDLSGVVFSGDEAIGDAVASIKDLRTNGIPFRFVTNTTSKPVRTLAEKLRRLGIDASEEDIFTPASAARKLVHERGLSPYLVVHPDLLEDLDVPSGRNPDAVIVGDAGQTFSYDVLNTAFRLINGGAAFIALARNRTFRDADGQLSLDAGPFVVALEFATRSEAFLVGKPSASFYAAAIADLGTPACETAMIGDDAESDVAGALELGMAGLLVRTGKYKDGDEFRIDRKPTATVPDLRRAVNWVLDRM</sequence>
<dbReference type="GO" id="GO:0005737">
    <property type="term" value="C:cytoplasm"/>
    <property type="evidence" value="ECO:0007669"/>
    <property type="project" value="TreeGrafter"/>
</dbReference>
<dbReference type="AlphaFoldDB" id="B8IX22"/>
<dbReference type="GO" id="GO:0016791">
    <property type="term" value="F:phosphatase activity"/>
    <property type="evidence" value="ECO:0007669"/>
    <property type="project" value="InterPro"/>
</dbReference>
<keyword evidence="7" id="KW-1185">Reference proteome</keyword>
<dbReference type="PANTHER" id="PTHR19288">
    <property type="entry name" value="4-NITROPHENYLPHOSPHATASE-RELATED"/>
    <property type="match status" value="1"/>
</dbReference>
<protein>
    <recommendedName>
        <fullName evidence="5">Haloacid dehalogenase-like hydrolase domain-containing protein 2</fullName>
    </recommendedName>
</protein>
<dbReference type="InterPro" id="IPR006355">
    <property type="entry name" value="LHPP/HDHD2"/>
</dbReference>
<organism evidence="6 7">
    <name type="scientific">Methylobacterium nodulans (strain LMG 21967 / CNCM I-2342 / ORS 2060)</name>
    <dbReference type="NCBI Taxonomy" id="460265"/>
    <lineage>
        <taxon>Bacteria</taxon>
        <taxon>Pseudomonadati</taxon>
        <taxon>Pseudomonadota</taxon>
        <taxon>Alphaproteobacteria</taxon>
        <taxon>Hyphomicrobiales</taxon>
        <taxon>Methylobacteriaceae</taxon>
        <taxon>Methylobacterium</taxon>
    </lineage>
</organism>
<evidence type="ECO:0000256" key="2">
    <source>
        <dbReference type="ARBA" id="ARBA00007958"/>
    </source>
</evidence>
<reference evidence="7" key="1">
    <citation type="submission" date="2009-01" db="EMBL/GenBank/DDBJ databases">
        <title>Complete sequence of plasmid 2 of Methylobacterium nodulans ORS 2060.</title>
        <authorList>
            <consortium name="US DOE Joint Genome Institute"/>
            <person name="Lucas S."/>
            <person name="Copeland A."/>
            <person name="Lapidus A."/>
            <person name="Glavina del Rio T."/>
            <person name="Dalin E."/>
            <person name="Tice H."/>
            <person name="Bruce D."/>
            <person name="Goodwin L."/>
            <person name="Pitluck S."/>
            <person name="Sims D."/>
            <person name="Brettin T."/>
            <person name="Detter J.C."/>
            <person name="Han C."/>
            <person name="Larimer F."/>
            <person name="Land M."/>
            <person name="Hauser L."/>
            <person name="Kyrpides N."/>
            <person name="Ivanova N."/>
            <person name="Marx C.J."/>
            <person name="Richardson P."/>
        </authorList>
    </citation>
    <scope>NUCLEOTIDE SEQUENCE [LARGE SCALE GENOMIC DNA]</scope>
    <source>
        <strain evidence="7">LMG 21967 / CNCM I-2342 / ORS 2060</strain>
        <plasmid evidence="7">Plasmid pMNOD02</plasmid>
    </source>
</reference>
<dbReference type="InterPro" id="IPR006357">
    <property type="entry name" value="HAD-SF_hydro_IIA"/>
</dbReference>
<evidence type="ECO:0000256" key="4">
    <source>
        <dbReference type="ARBA" id="ARBA00022842"/>
    </source>
</evidence>
<evidence type="ECO:0000313" key="6">
    <source>
        <dbReference type="EMBL" id="ACL63063.1"/>
    </source>
</evidence>
<keyword evidence="6" id="KW-0614">Plasmid</keyword>
<dbReference type="EMBL" id="CP001351">
    <property type="protein sequence ID" value="ACL63063.1"/>
    <property type="molecule type" value="Genomic_DNA"/>
</dbReference>
<keyword evidence="4" id="KW-0460">Magnesium</keyword>
<name>B8IX22_METNO</name>
<dbReference type="RefSeq" id="WP_012631265.1">
    <property type="nucleotide sequence ID" value="NC_011887.1"/>
</dbReference>
<keyword evidence="3" id="KW-0479">Metal-binding</keyword>